<keyword evidence="9 13" id="KW-1133">Transmembrane helix</keyword>
<feature type="transmembrane region" description="Helical" evidence="13">
    <location>
        <begin position="12"/>
        <end position="32"/>
    </location>
</feature>
<evidence type="ECO:0000256" key="3">
    <source>
        <dbReference type="ARBA" id="ARBA00022448"/>
    </source>
</evidence>
<keyword evidence="15" id="KW-1185">Reference proteome</keyword>
<feature type="transmembrane region" description="Helical" evidence="13">
    <location>
        <begin position="398"/>
        <end position="419"/>
    </location>
</feature>
<feature type="transmembrane region" description="Helical" evidence="13">
    <location>
        <begin position="69"/>
        <end position="90"/>
    </location>
</feature>
<organism evidence="14 15">
    <name type="scientific">Spiribacter onubensis</name>
    <dbReference type="NCBI Taxonomy" id="3122420"/>
    <lineage>
        <taxon>Bacteria</taxon>
        <taxon>Pseudomonadati</taxon>
        <taxon>Pseudomonadota</taxon>
        <taxon>Gammaproteobacteria</taxon>
        <taxon>Chromatiales</taxon>
        <taxon>Ectothiorhodospiraceae</taxon>
        <taxon>Spiribacter</taxon>
    </lineage>
</organism>
<evidence type="ECO:0000256" key="9">
    <source>
        <dbReference type="ARBA" id="ARBA00022989"/>
    </source>
</evidence>
<dbReference type="PIRSF" id="PIRSF006247">
    <property type="entry name" value="TrkH"/>
    <property type="match status" value="1"/>
</dbReference>
<keyword evidence="11 12" id="KW-0472">Membrane</keyword>
<keyword evidence="10 12" id="KW-0406">Ion transport</keyword>
<comment type="caution">
    <text evidence="14">The sequence shown here is derived from an EMBL/GenBank/DDBJ whole genome shotgun (WGS) entry which is preliminary data.</text>
</comment>
<evidence type="ECO:0000313" key="15">
    <source>
        <dbReference type="Proteomes" id="UP001556653"/>
    </source>
</evidence>
<evidence type="ECO:0000256" key="13">
    <source>
        <dbReference type="SAM" id="Phobius"/>
    </source>
</evidence>
<gene>
    <name evidence="14" type="ORF">V6X64_08760</name>
</gene>
<keyword evidence="4 12" id="KW-1003">Cell membrane</keyword>
<evidence type="ECO:0000256" key="10">
    <source>
        <dbReference type="ARBA" id="ARBA00023065"/>
    </source>
</evidence>
<sequence>MHPDAVQRVLGVLLMVFSITMLPPGLIGVAAADGAAMAFFLTFALLLALGALLWLPVRRSRRELRTRDGFFVVAMFWVVLGMAGAVPLVLQDVVDFPLVDALFESISGLTTTGATTIVGIDDLPLSIQYYRQQLQWLGGMGIIVLAVAILPMLGIGGMQLYRAELPGPVKDAKLTPRIAETAKALWYIYLGLTVACAIAYWLAGMTAFDAIGHAFTTIATGGFSTHDASMGFYDSALIEMIAVVFMIISALNYSLHFMAWRRMSTEPWRTDPELVTFLTVLAVVTFLMLGGLLIYQAAHNLPLEETWHHAIFQVVSFATTTGYTTASYYVWPAFLPVLLLFVAVVGGCANSTSGGLKVIRVLLLWRQGGREILRLIHPQAQIPVKVGDRPVNERVIDAVWGFFAAYVLLFVLLMLIMLAMGLDQITAFSAVASGLANLGPALGEVAANFASVGDGPKLVMCVAMIMGRLEIFTLLVLFTPAFWRR</sequence>
<dbReference type="NCBIfam" id="TIGR00933">
    <property type="entry name" value="2a38"/>
    <property type="match status" value="1"/>
</dbReference>
<keyword evidence="5 12" id="KW-0997">Cell inner membrane</keyword>
<evidence type="ECO:0000256" key="5">
    <source>
        <dbReference type="ARBA" id="ARBA00022519"/>
    </source>
</evidence>
<evidence type="ECO:0000256" key="7">
    <source>
        <dbReference type="ARBA" id="ARBA00022692"/>
    </source>
</evidence>
<feature type="transmembrane region" description="Helical" evidence="13">
    <location>
        <begin position="38"/>
        <end position="57"/>
    </location>
</feature>
<feature type="transmembrane region" description="Helical" evidence="13">
    <location>
        <begin position="232"/>
        <end position="253"/>
    </location>
</feature>
<dbReference type="PANTHER" id="PTHR32024:SF2">
    <property type="entry name" value="TRK SYSTEM POTASSIUM UPTAKE PROTEIN TRKG-RELATED"/>
    <property type="match status" value="1"/>
</dbReference>
<dbReference type="RefSeq" id="WP_367967598.1">
    <property type="nucleotide sequence ID" value="NZ_JBAKFJ010000001.1"/>
</dbReference>
<accession>A0ABV3SDH7</accession>
<protein>
    <recommendedName>
        <fullName evidence="12">Trk system potassium uptake protein</fullName>
    </recommendedName>
</protein>
<feature type="transmembrane region" description="Helical" evidence="13">
    <location>
        <begin position="274"/>
        <end position="298"/>
    </location>
</feature>
<feature type="transmembrane region" description="Helical" evidence="13">
    <location>
        <begin position="136"/>
        <end position="163"/>
    </location>
</feature>
<evidence type="ECO:0000256" key="2">
    <source>
        <dbReference type="ARBA" id="ARBA00009137"/>
    </source>
</evidence>
<dbReference type="Pfam" id="PF02386">
    <property type="entry name" value="TrkH"/>
    <property type="match status" value="1"/>
</dbReference>
<evidence type="ECO:0000256" key="8">
    <source>
        <dbReference type="ARBA" id="ARBA00022958"/>
    </source>
</evidence>
<feature type="transmembrane region" description="Helical" evidence="13">
    <location>
        <begin position="458"/>
        <end position="483"/>
    </location>
</feature>
<dbReference type="Proteomes" id="UP001556653">
    <property type="component" value="Unassembled WGS sequence"/>
</dbReference>
<comment type="similarity">
    <text evidence="2 12">Belongs to the TrkH potassium transport family.</text>
</comment>
<keyword evidence="7 13" id="KW-0812">Transmembrane</keyword>
<evidence type="ECO:0000256" key="1">
    <source>
        <dbReference type="ARBA" id="ARBA00004429"/>
    </source>
</evidence>
<dbReference type="InterPro" id="IPR004772">
    <property type="entry name" value="TrkH"/>
</dbReference>
<dbReference type="PANTHER" id="PTHR32024">
    <property type="entry name" value="TRK SYSTEM POTASSIUM UPTAKE PROTEIN TRKG-RELATED"/>
    <property type="match status" value="1"/>
</dbReference>
<evidence type="ECO:0000313" key="14">
    <source>
        <dbReference type="EMBL" id="MEX0387079.1"/>
    </source>
</evidence>
<proteinExistence type="inferred from homology"/>
<evidence type="ECO:0000256" key="11">
    <source>
        <dbReference type="ARBA" id="ARBA00023136"/>
    </source>
</evidence>
<evidence type="ECO:0000256" key="12">
    <source>
        <dbReference type="PIRNR" id="PIRNR006247"/>
    </source>
</evidence>
<name>A0ABV3SDH7_9GAMM</name>
<reference evidence="14 15" key="1">
    <citation type="submission" date="2024-02" db="EMBL/GenBank/DDBJ databases">
        <title>New especies of Spiribacter isolated from saline water.</title>
        <authorList>
            <person name="Leon M.J."/>
            <person name="De La Haba R."/>
            <person name="Sanchez-Porro C."/>
            <person name="Ventosa A."/>
        </authorList>
    </citation>
    <scope>NUCLEOTIDE SEQUENCE [LARGE SCALE GENOMIC DNA]</scope>
    <source>
        <strain evidence="15">ag22IC4-227</strain>
    </source>
</reference>
<feature type="transmembrane region" description="Helical" evidence="13">
    <location>
        <begin position="329"/>
        <end position="350"/>
    </location>
</feature>
<keyword evidence="3 12" id="KW-0813">Transport</keyword>
<dbReference type="EMBL" id="JBAKFJ010000001">
    <property type="protein sequence ID" value="MEX0387079.1"/>
    <property type="molecule type" value="Genomic_DNA"/>
</dbReference>
<keyword evidence="8 12" id="KW-0630">Potassium</keyword>
<comment type="function">
    <text evidence="12">Low-affinity potassium transport system. Interacts with Trk system potassium uptake protein TrkA.</text>
</comment>
<evidence type="ECO:0000256" key="4">
    <source>
        <dbReference type="ARBA" id="ARBA00022475"/>
    </source>
</evidence>
<dbReference type="InterPro" id="IPR003445">
    <property type="entry name" value="Cat_transpt"/>
</dbReference>
<comment type="subcellular location">
    <subcellularLocation>
        <location evidence="1 12">Cell inner membrane</location>
        <topology evidence="1 12">Multi-pass membrane protein</topology>
    </subcellularLocation>
</comment>
<evidence type="ECO:0000256" key="6">
    <source>
        <dbReference type="ARBA" id="ARBA00022538"/>
    </source>
</evidence>
<feature type="transmembrane region" description="Helical" evidence="13">
    <location>
        <begin position="184"/>
        <end position="203"/>
    </location>
</feature>
<keyword evidence="6 12" id="KW-0633">Potassium transport</keyword>